<evidence type="ECO:0000313" key="2">
    <source>
        <dbReference type="EMBL" id="UWZ50699.1"/>
    </source>
</evidence>
<dbReference type="Pfam" id="PF12770">
    <property type="entry name" value="CHAT"/>
    <property type="match status" value="1"/>
</dbReference>
<feature type="domain" description="CHAT" evidence="1">
    <location>
        <begin position="953"/>
        <end position="1227"/>
    </location>
</feature>
<accession>A0A9Q9I6S3</accession>
<name>A0A9Q9I6S3_9ACTN</name>
<sequence>MARLTALSTYSMLLMRRFEASGDRAELAHAVRVARQVLAECGEADPDRGAYLSNLAVLLRMRYLAVSDHDALLEAIAALTEALRLMAADDRDRGALHANLAMTLRLSYERSGAVDTLEAAVGHARAGLTACDPRHPQRAAIQTTLAALLRALAERTHDAATCEEGLNHARSAVALDPGHRPALVAASALCRLRYGHTGDEADLDDAVAFARAAAEGVDHLDTSFVALHSELSTALFARYERFGDPADIDGAIDAARAAAAAGTPGRHHAGGAATNLAGMLRSRFDASGDLDDLTEAIEQGRAALATPADPPARVAALTNLASGLQTLFERTGDLGRLDEAIELRRAALDVATAPGQLTAVQSGLAAALRARHERSGALTDLDDAITAGTAAVRAAAHDPRAQARHLANLSAAYRTRFERVGDPDDAHRAVQTARQAVDQTPGDDQHLPRRRSTLALALLRSFTQEGDLRDVDEAITLGRAAVADTAPGHRLRPRLLGNIANALRARYERTRDLADLHEAIAVARQAVAATHDADARRPQRLANLSAALLRRFEVSRQRVDIDDAVDAATAAERGTPPDHPSRPLYLADLGLMLLRRYEAYNSPPDLETSVLASVAAITATPLDHPNRPGYLSNLVPALLAVGALTGDAGHLDEAVRLAREAAAAPPGSADPGGVQFNLGTALDSRHSLHGAEEDRLGAVEAFAACARHETTTPLVRAVAAVRQGRLGARTADWHAADSAYADAIALLPLISDRTGGWDSRQHQLAQLNGLGSDAAAVALHLGDPDRAVLLLEQARAILIGQSLDSRADVRQLHETHPDLAAAFERLRAVLNADTRPSSESDTDLHAMTDPAAWRRRAATEFRAVVAAIRGITQHRGFLRPPDIADVRGYAVAGPIVIVNVSQHRCDALLIRPDDIVVVPLPDLDHHEVEDRAAALLAATAANTWTTNDTVIDVLGWLWDAVAAPVLDALALPAAGTGPLPRLRWLPTGALSLLPLHAAGHYSTAGPARSMLDLAVSSYLVTLRGLDPSRTPAADPDGDPLVVGMASTPGLSPLPRAHDEARLVSNHLRDRTGPLLDAAATRGAVADRLDRARQAHFACHARTDIDDPSASALLLADGPLFVRDVIAGPAADRKLAFLSACTTAVTSARFLDEALHVVAAFHLAGFRCVIGSLWLVDDAVSYDVAQVVYAALDQEADPARALHSAVSVLRSRYPASPSLWAGYLHSGDASPS</sequence>
<dbReference type="InterPro" id="IPR024983">
    <property type="entry name" value="CHAT_dom"/>
</dbReference>
<dbReference type="EMBL" id="CP073767">
    <property type="protein sequence ID" value="UWZ50699.1"/>
    <property type="molecule type" value="Genomic_DNA"/>
</dbReference>
<evidence type="ECO:0000259" key="1">
    <source>
        <dbReference type="Pfam" id="PF12770"/>
    </source>
</evidence>
<dbReference type="InterPro" id="IPR011990">
    <property type="entry name" value="TPR-like_helical_dom_sf"/>
</dbReference>
<dbReference type="KEGG" id="daur:Daura_28190"/>
<keyword evidence="3" id="KW-1185">Reference proteome</keyword>
<evidence type="ECO:0000313" key="3">
    <source>
        <dbReference type="Proteomes" id="UP001058003"/>
    </source>
</evidence>
<proteinExistence type="predicted"/>
<organism evidence="2 3">
    <name type="scientific">Dactylosporangium aurantiacum</name>
    <dbReference type="NCBI Taxonomy" id="35754"/>
    <lineage>
        <taxon>Bacteria</taxon>
        <taxon>Bacillati</taxon>
        <taxon>Actinomycetota</taxon>
        <taxon>Actinomycetes</taxon>
        <taxon>Micromonosporales</taxon>
        <taxon>Micromonosporaceae</taxon>
        <taxon>Dactylosporangium</taxon>
    </lineage>
</organism>
<reference evidence="2" key="1">
    <citation type="submission" date="2021-04" db="EMBL/GenBank/DDBJ databases">
        <title>Dactylosporangium aurantiacum NRRL B-8018 full assembly.</title>
        <authorList>
            <person name="Hartkoorn R.C."/>
            <person name="Beaudoing E."/>
            <person name="Hot D."/>
        </authorList>
    </citation>
    <scope>NUCLEOTIDE SEQUENCE</scope>
    <source>
        <strain evidence="2">NRRL B-8018</strain>
    </source>
</reference>
<dbReference type="AlphaFoldDB" id="A0A9Q9I6S3"/>
<dbReference type="Gene3D" id="1.25.40.10">
    <property type="entry name" value="Tetratricopeptide repeat domain"/>
    <property type="match status" value="2"/>
</dbReference>
<dbReference type="OrthoDB" id="3206999at2"/>
<gene>
    <name evidence="2" type="ORF">Daura_28190</name>
</gene>
<dbReference type="RefSeq" id="WP_043787719.1">
    <property type="nucleotide sequence ID" value="NZ_CP073767.1"/>
</dbReference>
<dbReference type="Proteomes" id="UP001058003">
    <property type="component" value="Chromosome"/>
</dbReference>
<protein>
    <submittedName>
        <fullName evidence="2">CHAT domain-containing protein</fullName>
    </submittedName>
</protein>